<feature type="chain" id="PRO_5041493718" description="Phosphatidylserine decarboxylase alpha chain" evidence="11">
    <location>
        <begin position="179"/>
        <end position="218"/>
    </location>
</feature>
<sequence length="218" mass="24693">MIETPIAREGMKLIIPSLFLSLFSYILYFYPLSIVSFSFFLFCLFFFRNPRRFSKEPRGCLISPADGKVTEVKDMVEGEFVDSETTRVSIFMSLASVHVNRAPCDGLVTKVAHRRGRFALAWKQDVDKANEKNYILLENEDKVLVVQVAGFLARRITCYVREGARIRRGDPVGIIAFGSRVDVYIPKTYECMVKLGQKVKAGVTPLAKRRGSYGAKKT</sequence>
<dbReference type="Proteomes" id="UP000777265">
    <property type="component" value="Unassembled WGS sequence"/>
</dbReference>
<keyword evidence="5 11" id="KW-0472">Membrane</keyword>
<comment type="caution">
    <text evidence="12">The sequence shown here is derived from an EMBL/GenBank/DDBJ whole genome shotgun (WGS) entry which is preliminary data.</text>
</comment>
<comment type="similarity">
    <text evidence="11">Belongs to the phosphatidylserine decarboxylase family. PSD-A subfamily.</text>
</comment>
<evidence type="ECO:0000256" key="2">
    <source>
        <dbReference type="ARBA" id="ARBA00022516"/>
    </source>
</evidence>
<dbReference type="GO" id="GO:0006646">
    <property type="term" value="P:phosphatidylethanolamine biosynthetic process"/>
    <property type="evidence" value="ECO:0007669"/>
    <property type="project" value="UniProtKB-UniRule"/>
</dbReference>
<keyword evidence="1 11" id="KW-1003">Cell membrane</keyword>
<feature type="site" description="Cleavage (non-hydrolytic); by autocatalysis" evidence="11">
    <location>
        <begin position="178"/>
        <end position="179"/>
    </location>
</feature>
<dbReference type="EMBL" id="JAAYEE010000070">
    <property type="protein sequence ID" value="NLW34629.1"/>
    <property type="molecule type" value="Genomic_DNA"/>
</dbReference>
<comment type="subunit">
    <text evidence="11">Heterodimer of a large membrane-associated beta subunit and a small pyruvoyl-containing alpha subunit.</text>
</comment>
<comment type="subcellular location">
    <subcellularLocation>
        <location evidence="11">Cell membrane</location>
        <topology evidence="11">Peripheral membrane protein</topology>
    </subcellularLocation>
</comment>
<comment type="cofactor">
    <cofactor evidence="11">
        <name>pyruvate</name>
        <dbReference type="ChEBI" id="CHEBI:15361"/>
    </cofactor>
    <text evidence="11">Binds 1 pyruvoyl group covalently per subunit.</text>
</comment>
<dbReference type="Pfam" id="PF02666">
    <property type="entry name" value="PS_Dcarbxylase"/>
    <property type="match status" value="1"/>
</dbReference>
<name>A0A351TZ18_9BACT</name>
<proteinExistence type="inferred from homology"/>
<evidence type="ECO:0000313" key="13">
    <source>
        <dbReference type="Proteomes" id="UP000777265"/>
    </source>
</evidence>
<evidence type="ECO:0000256" key="3">
    <source>
        <dbReference type="ARBA" id="ARBA00022793"/>
    </source>
</evidence>
<dbReference type="EC" id="4.1.1.65" evidence="11"/>
<evidence type="ECO:0000256" key="5">
    <source>
        <dbReference type="ARBA" id="ARBA00023136"/>
    </source>
</evidence>
<dbReference type="GO" id="GO:0004609">
    <property type="term" value="F:phosphatidylserine decarboxylase activity"/>
    <property type="evidence" value="ECO:0007669"/>
    <property type="project" value="UniProtKB-UniRule"/>
</dbReference>
<dbReference type="PANTHER" id="PTHR35809">
    <property type="entry name" value="ARCHAETIDYLSERINE DECARBOXYLASE PROENZYME-RELATED"/>
    <property type="match status" value="1"/>
</dbReference>
<keyword evidence="8 11" id="KW-0456">Lyase</keyword>
<keyword evidence="2 11" id="KW-0444">Lipid biosynthesis</keyword>
<comment type="catalytic activity">
    <reaction evidence="11">
        <text>a 1,2-diacyl-sn-glycero-3-phospho-L-serine + H(+) = a 1,2-diacyl-sn-glycero-3-phosphoethanolamine + CO2</text>
        <dbReference type="Rhea" id="RHEA:20828"/>
        <dbReference type="ChEBI" id="CHEBI:15378"/>
        <dbReference type="ChEBI" id="CHEBI:16526"/>
        <dbReference type="ChEBI" id="CHEBI:57262"/>
        <dbReference type="ChEBI" id="CHEBI:64612"/>
        <dbReference type="EC" id="4.1.1.65"/>
    </reaction>
</comment>
<reference evidence="12" key="1">
    <citation type="journal article" date="2020" name="Biotechnol. Biofuels">
        <title>New insights from the biogas microbiome by comprehensive genome-resolved metagenomics of nearly 1600 species originating from multiple anaerobic digesters.</title>
        <authorList>
            <person name="Campanaro S."/>
            <person name="Treu L."/>
            <person name="Rodriguez-R L.M."/>
            <person name="Kovalovszki A."/>
            <person name="Ziels R.M."/>
            <person name="Maus I."/>
            <person name="Zhu X."/>
            <person name="Kougias P.G."/>
            <person name="Basile A."/>
            <person name="Luo G."/>
            <person name="Schluter A."/>
            <person name="Konstantinidis K.T."/>
            <person name="Angelidaki I."/>
        </authorList>
    </citation>
    <scope>NUCLEOTIDE SEQUENCE</scope>
    <source>
        <strain evidence="12">AS06rmzACSIP_7</strain>
    </source>
</reference>
<evidence type="ECO:0000256" key="7">
    <source>
        <dbReference type="ARBA" id="ARBA00023209"/>
    </source>
</evidence>
<gene>
    <name evidence="11" type="primary">psd</name>
    <name evidence="12" type="ORF">GXY80_03980</name>
</gene>
<evidence type="ECO:0000256" key="11">
    <source>
        <dbReference type="HAMAP-Rule" id="MF_00664"/>
    </source>
</evidence>
<feature type="modified residue" description="Pyruvic acid (Ser); by autocatalysis" evidence="11">
    <location>
        <position position="179"/>
    </location>
</feature>
<evidence type="ECO:0000256" key="1">
    <source>
        <dbReference type="ARBA" id="ARBA00022475"/>
    </source>
</evidence>
<keyword evidence="7 11" id="KW-0594">Phospholipid biosynthesis</keyword>
<evidence type="ECO:0000256" key="10">
    <source>
        <dbReference type="ARBA" id="ARBA00023317"/>
    </source>
</evidence>
<dbReference type="NCBIfam" id="NF003678">
    <property type="entry name" value="PRK05305.1-2"/>
    <property type="match status" value="1"/>
</dbReference>
<evidence type="ECO:0000256" key="9">
    <source>
        <dbReference type="ARBA" id="ARBA00023264"/>
    </source>
</evidence>
<dbReference type="HAMAP" id="MF_00664">
    <property type="entry name" value="PS_decarb_PSD_A"/>
    <property type="match status" value="1"/>
</dbReference>
<dbReference type="STRING" id="909663.GCA_000512235_03021"/>
<feature type="active site" description="Schiff-base intermediate with substrate; via pyruvic acid" evidence="11">
    <location>
        <position position="179"/>
    </location>
</feature>
<evidence type="ECO:0000256" key="6">
    <source>
        <dbReference type="ARBA" id="ARBA00023145"/>
    </source>
</evidence>
<feature type="chain" id="PRO_5041493717" description="Phosphatidylserine decarboxylase beta chain" evidence="11">
    <location>
        <begin position="1"/>
        <end position="178"/>
    </location>
</feature>
<dbReference type="PANTHER" id="PTHR35809:SF1">
    <property type="entry name" value="ARCHAETIDYLSERINE DECARBOXYLASE PROENZYME-RELATED"/>
    <property type="match status" value="1"/>
</dbReference>
<keyword evidence="10 11" id="KW-0670">Pyruvate</keyword>
<keyword evidence="4 11" id="KW-0443">Lipid metabolism</keyword>
<keyword evidence="9 11" id="KW-1208">Phospholipid metabolism</keyword>
<keyword evidence="6 11" id="KW-0865">Zymogen</keyword>
<dbReference type="GO" id="GO:0005886">
    <property type="term" value="C:plasma membrane"/>
    <property type="evidence" value="ECO:0007669"/>
    <property type="project" value="UniProtKB-SubCell"/>
</dbReference>
<comment type="function">
    <text evidence="11">Catalyzes the formation of phosphatidylethanolamine (PtdEtn) from phosphatidylserine (PtdSer).</text>
</comment>
<comment type="pathway">
    <text evidence="11">Phospholipid metabolism; phosphatidylethanolamine biosynthesis; phosphatidylethanolamine from CDP-diacylglycerol: step 2/2.</text>
</comment>
<accession>A0A351TZ18</accession>
<protein>
    <recommendedName>
        <fullName evidence="11">Phosphatidylserine decarboxylase proenzyme</fullName>
        <ecNumber evidence="11">4.1.1.65</ecNumber>
    </recommendedName>
    <component>
        <recommendedName>
            <fullName evidence="11">Phosphatidylserine decarboxylase alpha chain</fullName>
        </recommendedName>
    </component>
    <component>
        <recommendedName>
            <fullName evidence="11">Phosphatidylserine decarboxylase beta chain</fullName>
        </recommendedName>
    </component>
</protein>
<keyword evidence="3 11" id="KW-0210">Decarboxylase</keyword>
<evidence type="ECO:0000256" key="8">
    <source>
        <dbReference type="ARBA" id="ARBA00023239"/>
    </source>
</evidence>
<reference evidence="12" key="2">
    <citation type="submission" date="2020-01" db="EMBL/GenBank/DDBJ databases">
        <authorList>
            <person name="Campanaro S."/>
        </authorList>
    </citation>
    <scope>NUCLEOTIDE SEQUENCE</scope>
    <source>
        <strain evidence="12">AS06rmzACSIP_7</strain>
    </source>
</reference>
<evidence type="ECO:0000313" key="12">
    <source>
        <dbReference type="EMBL" id="NLW34629.1"/>
    </source>
</evidence>
<dbReference type="NCBIfam" id="NF003685">
    <property type="entry name" value="PRK05305.2-5"/>
    <property type="match status" value="1"/>
</dbReference>
<comment type="PTM">
    <text evidence="11">Is synthesized initially as an inactive proenzyme. Formation of the active enzyme involves a self-maturation process in which the active site pyruvoyl group is generated from an internal serine residue via an autocatalytic post-translational modification. Two non-identical subunits are generated from the proenzyme in this reaction, and the pyruvate is formed at the N-terminus of the alpha chain, which is derived from the carboxyl end of the proenzyme. The post-translation cleavage follows an unusual pathway, termed non-hydrolytic serinolysis, in which the side chain hydroxyl group of the serine supplies its oxygen atom to form the C-terminus of the beta chain, while the remainder of the serine residue undergoes an oxidative deamination to produce ammonia and the pyruvoyl prosthetic group on the alpha chain.</text>
</comment>
<dbReference type="AlphaFoldDB" id="A0A351TZ18"/>
<dbReference type="InterPro" id="IPR003817">
    <property type="entry name" value="PS_Dcarbxylase"/>
</dbReference>
<dbReference type="InterPro" id="IPR033175">
    <property type="entry name" value="PSD-A"/>
</dbReference>
<evidence type="ECO:0000256" key="4">
    <source>
        <dbReference type="ARBA" id="ARBA00023098"/>
    </source>
</evidence>
<organism evidence="12 13">
    <name type="scientific">Syntrophorhabdus aromaticivorans</name>
    <dbReference type="NCBI Taxonomy" id="328301"/>
    <lineage>
        <taxon>Bacteria</taxon>
        <taxon>Pseudomonadati</taxon>
        <taxon>Thermodesulfobacteriota</taxon>
        <taxon>Syntrophorhabdia</taxon>
        <taxon>Syntrophorhabdales</taxon>
        <taxon>Syntrophorhabdaceae</taxon>
        <taxon>Syntrophorhabdus</taxon>
    </lineage>
</organism>